<dbReference type="KEGG" id="soe:110802771"/>
<reference evidence="2" key="1">
    <citation type="journal article" date="2021" name="Nat. Commun.">
        <title>Genomic analyses provide insights into spinach domestication and the genetic basis of agronomic traits.</title>
        <authorList>
            <person name="Cai X."/>
            <person name="Sun X."/>
            <person name="Xu C."/>
            <person name="Sun H."/>
            <person name="Wang X."/>
            <person name="Ge C."/>
            <person name="Zhang Z."/>
            <person name="Wang Q."/>
            <person name="Fei Z."/>
            <person name="Jiao C."/>
            <person name="Wang Q."/>
        </authorList>
    </citation>
    <scope>NUCLEOTIDE SEQUENCE [LARGE SCALE GENOMIC DNA]</scope>
    <source>
        <strain evidence="2">cv. Varoflay</strain>
    </source>
</reference>
<proteinExistence type="predicted"/>
<sequence length="289" mass="31847">MAAKQTVSLSEAEKAAMVKQRAAKLVEMMKGRDDGIRTRGMKNADLNVAASSLRSAPITTLAEMMKGRDDGIRTRGMKNADLNVAASSLRSAPIITKTRKKIHVCASFNVSPSPYYCKPRNIPVFGSFPAEGAQFLMPGEEDMRPHQKPDKLVIHTSPLFDLFYVESDANSSNGSSPTPPHKVLDFEESVHSSQTDIAEVMAIESKTVGEQLAEMKGMIMKLMNDGEEKDEEIKKQNENISSLTKKLKKRTEDSTDEENDDSEGSMTSQPSKKGGKHDDSFTMKKIQDT</sequence>
<organism evidence="2 3">
    <name type="scientific">Spinacia oleracea</name>
    <name type="common">Spinach</name>
    <dbReference type="NCBI Taxonomy" id="3562"/>
    <lineage>
        <taxon>Eukaryota</taxon>
        <taxon>Viridiplantae</taxon>
        <taxon>Streptophyta</taxon>
        <taxon>Embryophyta</taxon>
        <taxon>Tracheophyta</taxon>
        <taxon>Spermatophyta</taxon>
        <taxon>Magnoliopsida</taxon>
        <taxon>eudicotyledons</taxon>
        <taxon>Gunneridae</taxon>
        <taxon>Pentapetalae</taxon>
        <taxon>Caryophyllales</taxon>
        <taxon>Chenopodiaceae</taxon>
        <taxon>Chenopodioideae</taxon>
        <taxon>Anserineae</taxon>
        <taxon>Spinacia</taxon>
    </lineage>
</organism>
<protein>
    <submittedName>
        <fullName evidence="3">Uncharacterized protein</fullName>
    </submittedName>
</protein>
<feature type="region of interest" description="Disordered" evidence="1">
    <location>
        <begin position="229"/>
        <end position="289"/>
    </location>
</feature>
<gene>
    <name evidence="3" type="primary">LOC110802771</name>
</gene>
<evidence type="ECO:0000256" key="1">
    <source>
        <dbReference type="SAM" id="MobiDB-lite"/>
    </source>
</evidence>
<dbReference type="AlphaFoldDB" id="A0A9R0KB00"/>
<feature type="compositionally biased region" description="Acidic residues" evidence="1">
    <location>
        <begin position="254"/>
        <end position="263"/>
    </location>
</feature>
<accession>A0A9R0KB00</accession>
<keyword evidence="2" id="KW-1185">Reference proteome</keyword>
<name>A0A9R0KB00_SPIOL</name>
<feature type="compositionally biased region" description="Basic and acidic residues" evidence="1">
    <location>
        <begin position="276"/>
        <end position="289"/>
    </location>
</feature>
<evidence type="ECO:0000313" key="2">
    <source>
        <dbReference type="Proteomes" id="UP000813463"/>
    </source>
</evidence>
<dbReference type="GeneID" id="110802771"/>
<reference evidence="3" key="2">
    <citation type="submission" date="2025-08" db="UniProtKB">
        <authorList>
            <consortium name="RefSeq"/>
        </authorList>
    </citation>
    <scope>IDENTIFICATION</scope>
    <source>
        <tissue evidence="3">Leaf</tissue>
    </source>
</reference>
<dbReference type="Proteomes" id="UP000813463">
    <property type="component" value="Chromosome 6"/>
</dbReference>
<dbReference type="RefSeq" id="XP_021863910.1">
    <property type="nucleotide sequence ID" value="XM_022008218.2"/>
</dbReference>
<evidence type="ECO:0000313" key="3">
    <source>
        <dbReference type="RefSeq" id="XP_021863910.1"/>
    </source>
</evidence>